<protein>
    <submittedName>
        <fullName evidence="2">Uncharacterized protein</fullName>
    </submittedName>
</protein>
<dbReference type="EMBL" id="PPEH01000001">
    <property type="protein sequence ID" value="PNW15722.1"/>
    <property type="molecule type" value="Genomic_DNA"/>
</dbReference>
<dbReference type="KEGG" id="clac:EG342_08065"/>
<gene>
    <name evidence="2" type="ORF">C1637_04675</name>
    <name evidence="1" type="ORF">EG342_08065</name>
</gene>
<evidence type="ECO:0000313" key="2">
    <source>
        <dbReference type="EMBL" id="PNW15722.1"/>
    </source>
</evidence>
<proteinExistence type="predicted"/>
<dbReference type="Proteomes" id="UP000279972">
    <property type="component" value="Chromosome"/>
</dbReference>
<dbReference type="AlphaFoldDB" id="A0A3G6RUA5"/>
<organism evidence="2 3">
    <name type="scientific">Chryseobacterium lactis</name>
    <dbReference type="NCBI Taxonomy" id="1241981"/>
    <lineage>
        <taxon>Bacteria</taxon>
        <taxon>Pseudomonadati</taxon>
        <taxon>Bacteroidota</taxon>
        <taxon>Flavobacteriia</taxon>
        <taxon>Flavobacteriales</taxon>
        <taxon>Weeksellaceae</taxon>
        <taxon>Chryseobacterium group</taxon>
        <taxon>Chryseobacterium</taxon>
    </lineage>
</organism>
<keyword evidence="4" id="KW-1185">Reference proteome</keyword>
<evidence type="ECO:0000313" key="1">
    <source>
        <dbReference type="EMBL" id="AZA81872.1"/>
    </source>
</evidence>
<name>A0A3G6RUA5_CHRLC</name>
<dbReference type="OrthoDB" id="9856136at2"/>
<reference evidence="2 3" key="1">
    <citation type="submission" date="2018-01" db="EMBL/GenBank/DDBJ databases">
        <title>Draft genome sequences of Chryseobacterium lactis NCTC11390, Chryseobacterium oncorhynchi 701B-08, and Chryseobacterium viscerum 687B-08.</title>
        <authorList>
            <person name="Jeong J.-J."/>
            <person name="Lee Y.J."/>
            <person name="Park B."/>
            <person name="Choi I.-G."/>
            <person name="Kim K.D."/>
        </authorList>
    </citation>
    <scope>NUCLEOTIDE SEQUENCE [LARGE SCALE GENOMIC DNA]</scope>
    <source>
        <strain evidence="2 3">NCTC11390</strain>
    </source>
</reference>
<dbReference type="RefSeq" id="WP_103289196.1">
    <property type="nucleotide sequence ID" value="NZ_CP033924.1"/>
</dbReference>
<dbReference type="EMBL" id="CP033924">
    <property type="protein sequence ID" value="AZA81872.1"/>
    <property type="molecule type" value="Genomic_DNA"/>
</dbReference>
<sequence>MKTLTKRSVKTFKLTEENIDYVLVINISSEAQLNTNVRYFLDDNDLYDGSENEIQVNVMKGRRLRIRHLFDFNGINANVLDNAMQHTNITYTLMGQKSKVFPFANNTQADLDSMGRIVIVKVITIK</sequence>
<reference evidence="1 4" key="2">
    <citation type="submission" date="2018-11" db="EMBL/GenBank/DDBJ databases">
        <title>Proposal to divide the Flavobacteriaceae and reorganize its genera based on Amino Acid Identity values calculated from whole genome sequences.</title>
        <authorList>
            <person name="Nicholson A.C."/>
            <person name="Gulvik C.A."/>
            <person name="Whitney A.M."/>
            <person name="Humrighouse B.W."/>
            <person name="Bell M."/>
            <person name="Holmes B."/>
            <person name="Steigerwalt A.G."/>
            <person name="Villarma A."/>
            <person name="Sheth M."/>
            <person name="Batra D."/>
            <person name="Pryor J."/>
            <person name="Bernardet J.-F."/>
            <person name="Hugo C."/>
            <person name="Kampfer P."/>
            <person name="Newman J."/>
            <person name="McQuiston J.R."/>
        </authorList>
    </citation>
    <scope>NUCLEOTIDE SEQUENCE [LARGE SCALE GENOMIC DNA]</scope>
    <source>
        <strain evidence="1 4">KC_1864</strain>
    </source>
</reference>
<dbReference type="Proteomes" id="UP000236262">
    <property type="component" value="Unassembled WGS sequence"/>
</dbReference>
<evidence type="ECO:0000313" key="3">
    <source>
        <dbReference type="Proteomes" id="UP000236262"/>
    </source>
</evidence>
<evidence type="ECO:0000313" key="4">
    <source>
        <dbReference type="Proteomes" id="UP000279972"/>
    </source>
</evidence>
<accession>A0A3G6RUA5</accession>